<organism evidence="2 3">
    <name type="scientific">Cryptolaemus montrouzieri</name>
    <dbReference type="NCBI Taxonomy" id="559131"/>
    <lineage>
        <taxon>Eukaryota</taxon>
        <taxon>Metazoa</taxon>
        <taxon>Ecdysozoa</taxon>
        <taxon>Arthropoda</taxon>
        <taxon>Hexapoda</taxon>
        <taxon>Insecta</taxon>
        <taxon>Pterygota</taxon>
        <taxon>Neoptera</taxon>
        <taxon>Endopterygota</taxon>
        <taxon>Coleoptera</taxon>
        <taxon>Polyphaga</taxon>
        <taxon>Cucujiformia</taxon>
        <taxon>Coccinelloidea</taxon>
        <taxon>Coccinellidae</taxon>
        <taxon>Scymninae</taxon>
        <taxon>Scymnini</taxon>
        <taxon>Cryptolaemus</taxon>
    </lineage>
</organism>
<sequence length="135" mass="14918">MNELLSFCDEILSDDADAYGLRIGSPLLSSCDRSNYSQTDEKDLSTLQKNLVPDYDSDISSIYGKGNPKFIELQTKIDSNIEKPPPTSFSRSSSCGRSNLDSDCSTPPEQFNQKVVVSTAFSIPIEFTELKMTIS</sequence>
<evidence type="ECO:0000313" key="3">
    <source>
        <dbReference type="Proteomes" id="UP001516400"/>
    </source>
</evidence>
<evidence type="ECO:0000313" key="2">
    <source>
        <dbReference type="EMBL" id="KAL3267114.1"/>
    </source>
</evidence>
<keyword evidence="3" id="KW-1185">Reference proteome</keyword>
<feature type="region of interest" description="Disordered" evidence="1">
    <location>
        <begin position="77"/>
        <end position="106"/>
    </location>
</feature>
<gene>
    <name evidence="2" type="ORF">HHI36_011254</name>
</gene>
<protein>
    <submittedName>
        <fullName evidence="2">Uncharacterized protein</fullName>
    </submittedName>
</protein>
<dbReference type="AlphaFoldDB" id="A0ABD2ML53"/>
<evidence type="ECO:0000256" key="1">
    <source>
        <dbReference type="SAM" id="MobiDB-lite"/>
    </source>
</evidence>
<accession>A0ABD2ML53</accession>
<dbReference type="Proteomes" id="UP001516400">
    <property type="component" value="Unassembled WGS sequence"/>
</dbReference>
<feature type="compositionally biased region" description="Low complexity" evidence="1">
    <location>
        <begin position="88"/>
        <end position="102"/>
    </location>
</feature>
<comment type="caution">
    <text evidence="2">The sequence shown here is derived from an EMBL/GenBank/DDBJ whole genome shotgun (WGS) entry which is preliminary data.</text>
</comment>
<proteinExistence type="predicted"/>
<name>A0ABD2ML53_9CUCU</name>
<dbReference type="EMBL" id="JABFTP020000001">
    <property type="protein sequence ID" value="KAL3267114.1"/>
    <property type="molecule type" value="Genomic_DNA"/>
</dbReference>
<reference evidence="2 3" key="1">
    <citation type="journal article" date="2021" name="BMC Biol.">
        <title>Horizontally acquired antibacterial genes associated with adaptive radiation of ladybird beetles.</title>
        <authorList>
            <person name="Li H.S."/>
            <person name="Tang X.F."/>
            <person name="Huang Y.H."/>
            <person name="Xu Z.Y."/>
            <person name="Chen M.L."/>
            <person name="Du X.Y."/>
            <person name="Qiu B.Y."/>
            <person name="Chen P.T."/>
            <person name="Zhang W."/>
            <person name="Slipinski A."/>
            <person name="Escalona H.E."/>
            <person name="Waterhouse R.M."/>
            <person name="Zwick A."/>
            <person name="Pang H."/>
        </authorList>
    </citation>
    <scope>NUCLEOTIDE SEQUENCE [LARGE SCALE GENOMIC DNA]</scope>
    <source>
        <strain evidence="2">SYSU2018</strain>
    </source>
</reference>